<dbReference type="PANTHER" id="PTHR10796">
    <property type="entry name" value="PATCHED-RELATED"/>
    <property type="match status" value="1"/>
</dbReference>
<sequence>MDEGGRRWGSPGLLQPTIAPVAGKRSSSLLQEAGYRLEGAQYTFSSDSRDSKDITDSYAQVDWTPWDCCRCAAETRDAMLEKVANAFGRYALIVYKHPKKFIIFSALLCLGLSVGLVFKQSTTDGVVQYTIPQSQAQKDADEFRMLFQGNVTRSEVILIASNDGQSNLLEASFLNAVWDMHMRILDLKVTNEGDRDGLAEAAVAVAEIGDTLELPKRRLQESQESSLYTADLQTGMALQVEGMIEEENGAPQMQPRSLAWGDPAAAVQQHFVQEQLRQQQNQQQLLLPPQWPMAGGGRRRREAYAAAAAAAQAQEQHVLGLPQETETVCDPEKELPRVRITGLGCRQPLGPGEYGFQNLCHKDSTGACEAPDGVIFVYTHRREFGSMLEYPLHTSFLLARAFPTDMLLSRSGLRLSPSGRYATATAALSIRYQISDDAKLRPYALRWERKLQELLQQERLPGAHMGLKTERSLSDELAASSSAGPGGEAVLVAGAGSLIGMYVWVVNFSRSHLRSKATVALTGAGAALLGYLGGAGMCFLCGVISTGTAAAAPLLVVGIGVDDTLVLLQSYSLTVHKRSAADRLQLTLRDSGVGITITTLTNLLTFGIGAFSPYLAIQSFCLLCLAGLFLGYVMCLTFFLGFLALDARAEAAGRVMTIFRCFPMEIMRDSAPTKTADPAAAQWQQHQEGHRKQGKPVRTIKVLPTLQYVDKTRLPGADASAFSACASDIFQCITMQVEAALQRQQQQRLIEAETRRMRKQQTSKKKRRKDATRKRKKTVNASITSTASEFEGKDRGKGCSESDSFKPKRPLRTRTRKQPPRKSAMQGKKIATASQSKNGSSSSSRKEKNGNIRSSRSSSKRMQKQQRQKKAKALRPALKGRRQKAQQEQSSKEGANQEHYVGSKEMSPVNSKTTGEPSEKNLNTKGSKTTGVSVRLIRPRRTTVHFYRKTSTVPLTASGVQKLQQQRQLQQSRQVDDDWKDQMVVNLCMGSGSAVVAAAAEAAEAAFNTTGRSWSGERIARLQLLQRLGSDGIAEPQGNVGRGLRKVLVRFGARLLMNPFFKLMLLVIFAVVLVSAIIGCFKITAGLDPRSLTKDGTMLKKFFDMQEKYFGTYGDPVMVFFSHPENVCSAAFRVEYQKLHERLKQRSYTMEMQDGLFLFLQSPLARNVPEQSATTCMQMLYAWLQTPFGSSFTTFFSWSNGFRLRAWTLVLVPKYFSSTQENSNFMHQLRDDLAQFPMLRGAAYNRNFVYFESDDAILPQTVSSLATAGCAVIVVSLFLLPSLRGALLVVFVLLIIDVVILGFMALWGLPLNLLTMVNLTISIGFSVDYATHTTHAFCHCMGQKRGLRAFEAVLLVGGPLLHGALSTQLAVVPLAFVDSPVLSVFFKMTTLVIIVGVTHGLMLLPVLLSLIGPLQQSQQKVVQQLLALQKQYQQIEEQIVACGGSRANPRLRKQRRAIRRLIEQQEQPAETARDACFEFLKGLCPNHPKNIFLKSRYVRRWVMSK</sequence>
<feature type="compositionally biased region" description="Polar residues" evidence="2">
    <location>
        <begin position="779"/>
        <end position="788"/>
    </location>
</feature>
<organism evidence="5 6">
    <name type="scientific">Eimeria tenella</name>
    <name type="common">Coccidian parasite</name>
    <dbReference type="NCBI Taxonomy" id="5802"/>
    <lineage>
        <taxon>Eukaryota</taxon>
        <taxon>Sar</taxon>
        <taxon>Alveolata</taxon>
        <taxon>Apicomplexa</taxon>
        <taxon>Conoidasida</taxon>
        <taxon>Coccidia</taxon>
        <taxon>Eucoccidiorida</taxon>
        <taxon>Eimeriorina</taxon>
        <taxon>Eimeriidae</taxon>
        <taxon>Eimeria</taxon>
    </lineage>
</organism>
<feature type="transmembrane region" description="Helical" evidence="3">
    <location>
        <begin position="1388"/>
        <end position="1411"/>
    </location>
</feature>
<dbReference type="Proteomes" id="UP000030747">
    <property type="component" value="Unassembled WGS sequence"/>
</dbReference>
<dbReference type="InterPro" id="IPR053958">
    <property type="entry name" value="HMGCR/SNAP/NPC1-like_SSD"/>
</dbReference>
<reference evidence="5" key="2">
    <citation type="submission" date="2013-10" db="EMBL/GenBank/DDBJ databases">
        <authorList>
            <person name="Aslett M."/>
        </authorList>
    </citation>
    <scope>NUCLEOTIDE SEQUENCE [LARGE SCALE GENOMIC DNA]</scope>
    <source>
        <strain evidence="5">Houghton</strain>
    </source>
</reference>
<evidence type="ECO:0000259" key="4">
    <source>
        <dbReference type="PROSITE" id="PS50156"/>
    </source>
</evidence>
<gene>
    <name evidence="5" type="ORF">ETH_00005435</name>
</gene>
<evidence type="ECO:0000256" key="1">
    <source>
        <dbReference type="ARBA" id="ARBA00005585"/>
    </source>
</evidence>
<dbReference type="InterPro" id="IPR051697">
    <property type="entry name" value="Patched_domain-protein"/>
</dbReference>
<dbReference type="EMBL" id="HG673746">
    <property type="protein sequence ID" value="CDJ37094.1"/>
    <property type="molecule type" value="Genomic_DNA"/>
</dbReference>
<dbReference type="SUPFAM" id="SSF82866">
    <property type="entry name" value="Multidrug efflux transporter AcrB transmembrane domain"/>
    <property type="match status" value="2"/>
</dbReference>
<keyword evidence="6" id="KW-1185">Reference proteome</keyword>
<dbReference type="GeneID" id="25250295"/>
<accession>U6KGL2</accession>
<proteinExistence type="inferred from homology"/>
<dbReference type="VEuPathDB" id="ToxoDB:ETH2_0801000"/>
<dbReference type="RefSeq" id="XP_013227932.1">
    <property type="nucleotide sequence ID" value="XM_013372478.1"/>
</dbReference>
<dbReference type="PROSITE" id="PS50156">
    <property type="entry name" value="SSD"/>
    <property type="match status" value="1"/>
</dbReference>
<feature type="transmembrane region" description="Helical" evidence="3">
    <location>
        <begin position="1287"/>
        <end position="1307"/>
    </location>
</feature>
<name>U6KGL2_EIMTE</name>
<feature type="transmembrane region" description="Helical" evidence="3">
    <location>
        <begin position="1313"/>
        <end position="1331"/>
    </location>
</feature>
<feature type="compositionally biased region" description="Basic and acidic residues" evidence="2">
    <location>
        <begin position="790"/>
        <end position="806"/>
    </location>
</feature>
<feature type="compositionally biased region" description="Polar residues" evidence="2">
    <location>
        <begin position="908"/>
        <end position="932"/>
    </location>
</feature>
<comment type="similarity">
    <text evidence="1">Belongs to the patched family.</text>
</comment>
<dbReference type="InterPro" id="IPR000731">
    <property type="entry name" value="SSD"/>
</dbReference>
<feature type="region of interest" description="Disordered" evidence="2">
    <location>
        <begin position="755"/>
        <end position="933"/>
    </location>
</feature>
<feature type="compositionally biased region" description="Basic residues" evidence="2">
    <location>
        <begin position="756"/>
        <end position="778"/>
    </location>
</feature>
<feature type="compositionally biased region" description="Basic residues" evidence="2">
    <location>
        <begin position="807"/>
        <end position="820"/>
    </location>
</feature>
<keyword evidence="3" id="KW-1133">Transmembrane helix</keyword>
<feature type="transmembrane region" description="Helical" evidence="3">
    <location>
        <begin position="519"/>
        <end position="545"/>
    </location>
</feature>
<feature type="transmembrane region" description="Helical" evidence="3">
    <location>
        <begin position="1352"/>
        <end position="1376"/>
    </location>
</feature>
<reference evidence="5" key="1">
    <citation type="submission" date="2013-10" db="EMBL/GenBank/DDBJ databases">
        <title>Genomic analysis of the causative agents of coccidiosis in chickens.</title>
        <authorList>
            <person name="Reid A.J."/>
            <person name="Blake D."/>
            <person name="Billington K."/>
            <person name="Browne H."/>
            <person name="Dunn M."/>
            <person name="Hung S."/>
            <person name="Kawahara F."/>
            <person name="Miranda-Saavedra D."/>
            <person name="Mourier T."/>
            <person name="Nagra H."/>
            <person name="Otto T.D."/>
            <person name="Rawlings N."/>
            <person name="Sanchez A."/>
            <person name="Sanders M."/>
            <person name="Subramaniam C."/>
            <person name="Tay Y."/>
            <person name="Dear P."/>
            <person name="Doerig C."/>
            <person name="Gruber A."/>
            <person name="Parkinson J."/>
            <person name="Shirley M."/>
            <person name="Wan K.L."/>
            <person name="Berriman M."/>
            <person name="Tomley F."/>
            <person name="Pain A."/>
        </authorList>
    </citation>
    <scope>NUCLEOTIDE SEQUENCE [LARGE SCALE GENOMIC DNA]</scope>
    <source>
        <strain evidence="5">Houghton</strain>
    </source>
</reference>
<evidence type="ECO:0000313" key="5">
    <source>
        <dbReference type="EMBL" id="CDJ37094.1"/>
    </source>
</evidence>
<dbReference type="OrthoDB" id="6510177at2759"/>
<dbReference type="GO" id="GO:0016020">
    <property type="term" value="C:membrane"/>
    <property type="evidence" value="ECO:0007669"/>
    <property type="project" value="TreeGrafter"/>
</dbReference>
<feature type="compositionally biased region" description="Basic residues" evidence="2">
    <location>
        <begin position="858"/>
        <end position="884"/>
    </location>
</feature>
<feature type="transmembrane region" description="Helical" evidence="3">
    <location>
        <begin position="489"/>
        <end position="507"/>
    </location>
</feature>
<feature type="transmembrane region" description="Helical" evidence="3">
    <location>
        <begin position="617"/>
        <end position="645"/>
    </location>
</feature>
<keyword evidence="3" id="KW-0812">Transmembrane</keyword>
<evidence type="ECO:0000313" key="6">
    <source>
        <dbReference type="Proteomes" id="UP000030747"/>
    </source>
</evidence>
<evidence type="ECO:0000256" key="3">
    <source>
        <dbReference type="SAM" id="Phobius"/>
    </source>
</evidence>
<dbReference type="OMA" id="GASIYCK"/>
<dbReference type="VEuPathDB" id="ToxoDB:ETH_00005435"/>
<dbReference type="Pfam" id="PF12349">
    <property type="entry name" value="Sterol-sensing"/>
    <property type="match status" value="1"/>
</dbReference>
<protein>
    <submittedName>
        <fullName evidence="5">Lipid/sterol:H+ symporter, related</fullName>
    </submittedName>
</protein>
<dbReference type="PANTHER" id="PTHR10796:SF92">
    <property type="entry name" value="PATCHED-RELATED, ISOFORM A"/>
    <property type="match status" value="1"/>
</dbReference>
<feature type="transmembrane region" description="Helical" evidence="3">
    <location>
        <begin position="1063"/>
        <end position="1085"/>
    </location>
</feature>
<feature type="compositionally biased region" description="Low complexity" evidence="2">
    <location>
        <begin position="834"/>
        <end position="843"/>
    </location>
</feature>
<keyword evidence="3" id="KW-0472">Membrane</keyword>
<feature type="transmembrane region" description="Helical" evidence="3">
    <location>
        <begin position="1257"/>
        <end position="1280"/>
    </location>
</feature>
<feature type="transmembrane region" description="Helical" evidence="3">
    <location>
        <begin position="592"/>
        <end position="611"/>
    </location>
</feature>
<evidence type="ECO:0000256" key="2">
    <source>
        <dbReference type="SAM" id="MobiDB-lite"/>
    </source>
</evidence>
<dbReference type="Gene3D" id="1.20.1640.10">
    <property type="entry name" value="Multidrug efflux transporter AcrB transmembrane domain"/>
    <property type="match status" value="2"/>
</dbReference>
<feature type="domain" description="SSD" evidence="4">
    <location>
        <begin position="488"/>
        <end position="645"/>
    </location>
</feature>